<dbReference type="Pfam" id="PF13377">
    <property type="entry name" value="Peripla_BP_3"/>
    <property type="match status" value="1"/>
</dbReference>
<dbReference type="AlphaFoldDB" id="A0A1G7WHR0"/>
<dbReference type="PANTHER" id="PTHR30146:SF109">
    <property type="entry name" value="HTH-TYPE TRANSCRIPTIONAL REGULATOR GALS"/>
    <property type="match status" value="1"/>
</dbReference>
<dbReference type="PANTHER" id="PTHR30146">
    <property type="entry name" value="LACI-RELATED TRANSCRIPTIONAL REPRESSOR"/>
    <property type="match status" value="1"/>
</dbReference>
<evidence type="ECO:0000256" key="4">
    <source>
        <dbReference type="SAM" id="MobiDB-lite"/>
    </source>
</evidence>
<protein>
    <submittedName>
        <fullName evidence="6">DNA-binding transcriptional regulator, LacI/PurR family</fullName>
    </submittedName>
</protein>
<dbReference type="InterPro" id="IPR046335">
    <property type="entry name" value="LacI/GalR-like_sensor"/>
</dbReference>
<dbReference type="SMART" id="SM00354">
    <property type="entry name" value="HTH_LACI"/>
    <property type="match status" value="1"/>
</dbReference>
<evidence type="ECO:0000256" key="2">
    <source>
        <dbReference type="ARBA" id="ARBA00023125"/>
    </source>
</evidence>
<dbReference type="InterPro" id="IPR028082">
    <property type="entry name" value="Peripla_BP_I"/>
</dbReference>
<dbReference type="SUPFAM" id="SSF47413">
    <property type="entry name" value="lambda repressor-like DNA-binding domains"/>
    <property type="match status" value="1"/>
</dbReference>
<dbReference type="RefSeq" id="WP_231917805.1">
    <property type="nucleotide sequence ID" value="NZ_LT629692.1"/>
</dbReference>
<evidence type="ECO:0000256" key="3">
    <source>
        <dbReference type="ARBA" id="ARBA00023163"/>
    </source>
</evidence>
<dbReference type="Gene3D" id="1.10.260.40">
    <property type="entry name" value="lambda repressor-like DNA-binding domains"/>
    <property type="match status" value="1"/>
</dbReference>
<sequence length="357" mass="38252">MDAARRGREEPVEQVSANGDGPGTSEKNRVATIFDVARLAGVSHQTVSRVLNDLPNVRPATRERVEKAIRQLRYVPSQAARALVTRRSRTIGLVATGLPDFGPSSIVLTVNESAADAGYAVITTNLVDASGRNVRAATEMLVRHNVEAIVLVAAERETVDAFDGWELGVPLIAVASEERGRAVHVTLDQYGGARAAVSHLLELGHRDIRHIAGPAGSMDAEERLRGWRDRLIEAGIRPVEPERGDWSPDAGYRIGSALISAGVPSAVFAANDQMALGMLHAAHEARLGVPEDVSVVGFDDIPEAAHFAPPLTTVRQDFSSLGRDAMIAVLAVLQDDEGEPPAPRETHLVVRASSRRV</sequence>
<evidence type="ECO:0000313" key="7">
    <source>
        <dbReference type="Proteomes" id="UP000199009"/>
    </source>
</evidence>
<dbReference type="SUPFAM" id="SSF53822">
    <property type="entry name" value="Periplasmic binding protein-like I"/>
    <property type="match status" value="1"/>
</dbReference>
<feature type="domain" description="HTH lacI-type" evidence="5">
    <location>
        <begin position="31"/>
        <end position="85"/>
    </location>
</feature>
<keyword evidence="1" id="KW-0805">Transcription regulation</keyword>
<dbReference type="EMBL" id="LT629692">
    <property type="protein sequence ID" value="SDG71491.1"/>
    <property type="molecule type" value="Genomic_DNA"/>
</dbReference>
<evidence type="ECO:0000256" key="1">
    <source>
        <dbReference type="ARBA" id="ARBA00023015"/>
    </source>
</evidence>
<feature type="region of interest" description="Disordered" evidence="4">
    <location>
        <begin position="1"/>
        <end position="28"/>
    </location>
</feature>
<reference evidence="6 7" key="1">
    <citation type="submission" date="2016-10" db="EMBL/GenBank/DDBJ databases">
        <authorList>
            <person name="de Groot N.N."/>
        </authorList>
    </citation>
    <scope>NUCLEOTIDE SEQUENCE [LARGE SCALE GENOMIC DNA]</scope>
    <source>
        <strain evidence="6 7">DSM 23142</strain>
    </source>
</reference>
<dbReference type="Gene3D" id="3.40.50.2300">
    <property type="match status" value="2"/>
</dbReference>
<dbReference type="GO" id="GO:0000976">
    <property type="term" value="F:transcription cis-regulatory region binding"/>
    <property type="evidence" value="ECO:0007669"/>
    <property type="project" value="TreeGrafter"/>
</dbReference>
<dbReference type="PROSITE" id="PS00356">
    <property type="entry name" value="HTH_LACI_1"/>
    <property type="match status" value="1"/>
</dbReference>
<dbReference type="GO" id="GO:0003700">
    <property type="term" value="F:DNA-binding transcription factor activity"/>
    <property type="evidence" value="ECO:0007669"/>
    <property type="project" value="TreeGrafter"/>
</dbReference>
<gene>
    <name evidence="6" type="ORF">SAMN04489810_1080</name>
</gene>
<keyword evidence="7" id="KW-1185">Reference proteome</keyword>
<dbReference type="Pfam" id="PF00356">
    <property type="entry name" value="LacI"/>
    <property type="match status" value="1"/>
</dbReference>
<organism evidence="6 7">
    <name type="scientific">Microbacterium pygmaeum</name>
    <dbReference type="NCBI Taxonomy" id="370764"/>
    <lineage>
        <taxon>Bacteria</taxon>
        <taxon>Bacillati</taxon>
        <taxon>Actinomycetota</taxon>
        <taxon>Actinomycetes</taxon>
        <taxon>Micrococcales</taxon>
        <taxon>Microbacteriaceae</taxon>
        <taxon>Microbacterium</taxon>
    </lineage>
</organism>
<proteinExistence type="predicted"/>
<keyword evidence="2 6" id="KW-0238">DNA-binding</keyword>
<dbReference type="CDD" id="cd01574">
    <property type="entry name" value="PBP1_LacI"/>
    <property type="match status" value="1"/>
</dbReference>
<accession>A0A1G7WHR0</accession>
<evidence type="ECO:0000259" key="5">
    <source>
        <dbReference type="PROSITE" id="PS50932"/>
    </source>
</evidence>
<dbReference type="STRING" id="370764.SAMN04489810_1080"/>
<evidence type="ECO:0000313" key="6">
    <source>
        <dbReference type="EMBL" id="SDG71491.1"/>
    </source>
</evidence>
<dbReference type="Proteomes" id="UP000199009">
    <property type="component" value="Chromosome I"/>
</dbReference>
<keyword evidence="3" id="KW-0804">Transcription</keyword>
<dbReference type="PRINTS" id="PR00036">
    <property type="entry name" value="HTHLACI"/>
</dbReference>
<dbReference type="PROSITE" id="PS50932">
    <property type="entry name" value="HTH_LACI_2"/>
    <property type="match status" value="1"/>
</dbReference>
<dbReference type="InterPro" id="IPR010982">
    <property type="entry name" value="Lambda_DNA-bd_dom_sf"/>
</dbReference>
<dbReference type="CDD" id="cd01392">
    <property type="entry name" value="HTH_LacI"/>
    <property type="match status" value="1"/>
</dbReference>
<dbReference type="InterPro" id="IPR000843">
    <property type="entry name" value="HTH_LacI"/>
</dbReference>
<feature type="compositionally biased region" description="Basic and acidic residues" evidence="4">
    <location>
        <begin position="1"/>
        <end position="11"/>
    </location>
</feature>
<name>A0A1G7WHR0_9MICO</name>